<name>A0A9P3LES4_9APHY</name>
<accession>A0A9P3LES4</accession>
<evidence type="ECO:0000256" key="6">
    <source>
        <dbReference type="SAM" id="Phobius"/>
    </source>
</evidence>
<comment type="subcellular location">
    <subcellularLocation>
        <location evidence="1">Membrane</location>
        <topology evidence="1">Multi-pass membrane protein</topology>
    </subcellularLocation>
</comment>
<dbReference type="PANTHER" id="PTHR10924">
    <property type="entry name" value="MAJOR FACILITATOR SUPERFAMILY PROTEIN-RELATED"/>
    <property type="match status" value="1"/>
</dbReference>
<evidence type="ECO:0000256" key="3">
    <source>
        <dbReference type="ARBA" id="ARBA00022989"/>
    </source>
</evidence>
<dbReference type="InterPro" id="IPR011701">
    <property type="entry name" value="MFS"/>
</dbReference>
<feature type="transmembrane region" description="Helical" evidence="6">
    <location>
        <begin position="344"/>
        <end position="366"/>
    </location>
</feature>
<keyword evidence="2 6" id="KW-0812">Transmembrane</keyword>
<feature type="transmembrane region" description="Helical" evidence="6">
    <location>
        <begin position="216"/>
        <end position="233"/>
    </location>
</feature>
<dbReference type="SUPFAM" id="SSF103473">
    <property type="entry name" value="MFS general substrate transporter"/>
    <property type="match status" value="1"/>
</dbReference>
<dbReference type="GO" id="GO:0022857">
    <property type="term" value="F:transmembrane transporter activity"/>
    <property type="evidence" value="ECO:0007669"/>
    <property type="project" value="InterPro"/>
</dbReference>
<feature type="transmembrane region" description="Helical" evidence="6">
    <location>
        <begin position="93"/>
        <end position="113"/>
    </location>
</feature>
<feature type="transmembrane region" description="Helical" evidence="6">
    <location>
        <begin position="186"/>
        <end position="204"/>
    </location>
</feature>
<gene>
    <name evidence="7" type="ORF">PsYK624_079790</name>
</gene>
<organism evidence="7 8">
    <name type="scientific">Phanerochaete sordida</name>
    <dbReference type="NCBI Taxonomy" id="48140"/>
    <lineage>
        <taxon>Eukaryota</taxon>
        <taxon>Fungi</taxon>
        <taxon>Dikarya</taxon>
        <taxon>Basidiomycota</taxon>
        <taxon>Agaricomycotina</taxon>
        <taxon>Agaricomycetes</taxon>
        <taxon>Polyporales</taxon>
        <taxon>Phanerochaetaceae</taxon>
        <taxon>Phanerochaete</taxon>
    </lineage>
</organism>
<dbReference type="AlphaFoldDB" id="A0A9P3LES4"/>
<feature type="transmembrane region" description="Helical" evidence="6">
    <location>
        <begin position="120"/>
        <end position="137"/>
    </location>
</feature>
<feature type="transmembrane region" description="Helical" evidence="6">
    <location>
        <begin position="311"/>
        <end position="332"/>
    </location>
</feature>
<dbReference type="OrthoDB" id="422206at2759"/>
<evidence type="ECO:0000256" key="1">
    <source>
        <dbReference type="ARBA" id="ARBA00004141"/>
    </source>
</evidence>
<proteinExistence type="predicted"/>
<feature type="transmembrane region" description="Helical" evidence="6">
    <location>
        <begin position="149"/>
        <end position="174"/>
    </location>
</feature>
<feature type="transmembrane region" description="Helical" evidence="6">
    <location>
        <begin position="405"/>
        <end position="424"/>
    </location>
</feature>
<feature type="transmembrane region" description="Helical" evidence="6">
    <location>
        <begin position="444"/>
        <end position="461"/>
    </location>
</feature>
<evidence type="ECO:0000256" key="2">
    <source>
        <dbReference type="ARBA" id="ARBA00022692"/>
    </source>
</evidence>
<feature type="transmembrane region" description="Helical" evidence="6">
    <location>
        <begin position="277"/>
        <end position="299"/>
    </location>
</feature>
<keyword evidence="3 6" id="KW-1133">Transmembrane helix</keyword>
<evidence type="ECO:0000313" key="7">
    <source>
        <dbReference type="EMBL" id="GJE91828.1"/>
    </source>
</evidence>
<feature type="transmembrane region" description="Helical" evidence="6">
    <location>
        <begin position="53"/>
        <end position="73"/>
    </location>
</feature>
<evidence type="ECO:0000313" key="8">
    <source>
        <dbReference type="Proteomes" id="UP000703269"/>
    </source>
</evidence>
<dbReference type="InterPro" id="IPR036259">
    <property type="entry name" value="MFS_trans_sf"/>
</dbReference>
<comment type="caution">
    <text evidence="7">The sequence shown here is derived from an EMBL/GenBank/DDBJ whole genome shotgun (WGS) entry which is preliminary data.</text>
</comment>
<evidence type="ECO:0000256" key="4">
    <source>
        <dbReference type="ARBA" id="ARBA00023136"/>
    </source>
</evidence>
<feature type="compositionally biased region" description="Basic and acidic residues" evidence="5">
    <location>
        <begin position="466"/>
        <end position="479"/>
    </location>
</feature>
<protein>
    <submittedName>
        <fullName evidence="7">MFS general substrate transporter</fullName>
    </submittedName>
</protein>
<dbReference type="EMBL" id="BPQB01000023">
    <property type="protein sequence ID" value="GJE91828.1"/>
    <property type="molecule type" value="Genomic_DNA"/>
</dbReference>
<keyword evidence="4 6" id="KW-0472">Membrane</keyword>
<sequence length="499" mass="53868">MISDDAQSSRENDSFTATPTASSLYDTKVTTPKLVDPLCAEAPVEYRLYKKRFVGVAGLMLLNIAAAMPNAWYGPIANEVSRDFGFTLDQINWLGNALNIVFVPSAILVPFVCRRFNIRITCYIASFIFIVAAWIRYAGVAHSLSKEGAYALMLVGQLLTGLAHPAFQVVAPAFSERWFDTKSRTTMTMLMSIANPVGGAIAQVISSHSSTPRSSLLVLAIISTAVMPCALLIRDAPPTPPTYAASQPRPHFMSLVRALAGKEPRDRPTYMSLRERIDFAILTLNFGVLVGAVNSYTLLTAQVLSPYGYGSHTAGLMGATILISGVVCALVTSPLSDRVFTHHIALMLKVICPALGVLWLSLIWAVKPNDAAGLFVIMALIGGCSITILPLALELAVELTRHADGSVAVQWFAGNLMAVVFVHVEGALRAGHDAHPPLNLHRALIFQGALVSGGVVTMLGMRGRQARREMDERKQREGVEMQVGESGGETRSDVNLLHN</sequence>
<dbReference type="Gene3D" id="1.20.1250.20">
    <property type="entry name" value="MFS general substrate transporter like domains"/>
    <property type="match status" value="2"/>
</dbReference>
<evidence type="ECO:0000256" key="5">
    <source>
        <dbReference type="SAM" id="MobiDB-lite"/>
    </source>
</evidence>
<dbReference type="PANTHER" id="PTHR10924:SF6">
    <property type="entry name" value="SOLUTE CARRIER FAMILY 49 MEMBER A3"/>
    <property type="match status" value="1"/>
</dbReference>
<dbReference type="Pfam" id="PF07690">
    <property type="entry name" value="MFS_1"/>
    <property type="match status" value="1"/>
</dbReference>
<feature type="transmembrane region" description="Helical" evidence="6">
    <location>
        <begin position="372"/>
        <end position="393"/>
    </location>
</feature>
<dbReference type="GO" id="GO:0016020">
    <property type="term" value="C:membrane"/>
    <property type="evidence" value="ECO:0007669"/>
    <property type="project" value="UniProtKB-SubCell"/>
</dbReference>
<keyword evidence="8" id="KW-1185">Reference proteome</keyword>
<feature type="region of interest" description="Disordered" evidence="5">
    <location>
        <begin position="466"/>
        <end position="499"/>
    </location>
</feature>
<dbReference type="InterPro" id="IPR049680">
    <property type="entry name" value="FLVCR1-2_SLC49-like"/>
</dbReference>
<reference evidence="7 8" key="1">
    <citation type="submission" date="2021-08" db="EMBL/GenBank/DDBJ databases">
        <title>Draft Genome Sequence of Phanerochaete sordida strain YK-624.</title>
        <authorList>
            <person name="Mori T."/>
            <person name="Dohra H."/>
            <person name="Suzuki T."/>
            <person name="Kawagishi H."/>
            <person name="Hirai H."/>
        </authorList>
    </citation>
    <scope>NUCLEOTIDE SEQUENCE [LARGE SCALE GENOMIC DNA]</scope>
    <source>
        <strain evidence="7 8">YK-624</strain>
    </source>
</reference>
<dbReference type="Proteomes" id="UP000703269">
    <property type="component" value="Unassembled WGS sequence"/>
</dbReference>